<dbReference type="PROSITE" id="PS50271">
    <property type="entry name" value="ZF_UBP"/>
    <property type="match status" value="1"/>
</dbReference>
<name>A0ABT3CLI6_9MYCO</name>
<evidence type="ECO:0000313" key="2">
    <source>
        <dbReference type="EMBL" id="MCV7230116.1"/>
    </source>
</evidence>
<organism evidence="2 3">
    <name type="scientific">Mycolicibacterium komossense</name>
    <dbReference type="NCBI Taxonomy" id="1779"/>
    <lineage>
        <taxon>Bacteria</taxon>
        <taxon>Bacillati</taxon>
        <taxon>Actinomycetota</taxon>
        <taxon>Actinomycetes</taxon>
        <taxon>Mycobacteriales</taxon>
        <taxon>Mycobacteriaceae</taxon>
        <taxon>Mycolicibacterium</taxon>
    </lineage>
</organism>
<evidence type="ECO:0000259" key="1">
    <source>
        <dbReference type="PROSITE" id="PS50271"/>
    </source>
</evidence>
<sequence length="102" mass="11373">MRRSRQRKATPVPETGCEHLSAALDADQPTQLTPGCQECAEAGESSWAHLRMCLSCGHVGCCDSSPHRHATTHFHTTEHPVMRSIEPGETWRWCYVDLELSA</sequence>
<dbReference type="Pfam" id="PF02148">
    <property type="entry name" value="zf-UBP"/>
    <property type="match status" value="1"/>
</dbReference>
<dbReference type="RefSeq" id="WP_264071392.1">
    <property type="nucleotide sequence ID" value="NZ_JACKTY010000049.1"/>
</dbReference>
<protein>
    <submittedName>
        <fullName evidence="2">UBP-type zinc finger domain-containing protein</fullName>
    </submittedName>
</protein>
<dbReference type="SUPFAM" id="SSF57850">
    <property type="entry name" value="RING/U-box"/>
    <property type="match status" value="1"/>
</dbReference>
<proteinExistence type="predicted"/>
<gene>
    <name evidence="2" type="ORF">H7J73_29330</name>
</gene>
<dbReference type="Gene3D" id="3.30.40.10">
    <property type="entry name" value="Zinc/RING finger domain, C3HC4 (zinc finger)"/>
    <property type="match status" value="1"/>
</dbReference>
<keyword evidence="3" id="KW-1185">Reference proteome</keyword>
<feature type="domain" description="UBP-type" evidence="1">
    <location>
        <begin position="15"/>
        <end position="102"/>
    </location>
</feature>
<dbReference type="InterPro" id="IPR001607">
    <property type="entry name" value="Znf_UBP"/>
</dbReference>
<dbReference type="Proteomes" id="UP001526201">
    <property type="component" value="Unassembled WGS sequence"/>
</dbReference>
<accession>A0ABT3CLI6</accession>
<reference evidence="2 3" key="1">
    <citation type="journal article" date="2022" name="BMC Genomics">
        <title>Comparative genome analysis of mycobacteria focusing on tRNA and non-coding RNA.</title>
        <authorList>
            <person name="Behra P.R.K."/>
            <person name="Pettersson B.M.F."/>
            <person name="Ramesh M."/>
            <person name="Das S."/>
            <person name="Dasgupta S."/>
            <person name="Kirsebom L.A."/>
        </authorList>
    </citation>
    <scope>NUCLEOTIDE SEQUENCE [LARGE SCALE GENOMIC DNA]</scope>
    <source>
        <strain evidence="2 3">DSM 44078</strain>
    </source>
</reference>
<evidence type="ECO:0000313" key="3">
    <source>
        <dbReference type="Proteomes" id="UP001526201"/>
    </source>
</evidence>
<dbReference type="EMBL" id="JACKTY010000049">
    <property type="protein sequence ID" value="MCV7230116.1"/>
    <property type="molecule type" value="Genomic_DNA"/>
</dbReference>
<comment type="caution">
    <text evidence="2">The sequence shown here is derived from an EMBL/GenBank/DDBJ whole genome shotgun (WGS) entry which is preliminary data.</text>
</comment>
<dbReference type="InterPro" id="IPR013083">
    <property type="entry name" value="Znf_RING/FYVE/PHD"/>
</dbReference>